<dbReference type="CDD" id="cd15482">
    <property type="entry name" value="Sialidase_non-viral"/>
    <property type="match status" value="1"/>
</dbReference>
<protein>
    <submittedName>
        <fullName evidence="2">Exo-alpha-sialidase</fullName>
    </submittedName>
</protein>
<gene>
    <name evidence="2" type="ORF">HZS55_09940</name>
</gene>
<accession>A0A7D5P0G8</accession>
<dbReference type="Proteomes" id="UP000509667">
    <property type="component" value="Chromosome"/>
</dbReference>
<evidence type="ECO:0000313" key="3">
    <source>
        <dbReference type="Proteomes" id="UP000509667"/>
    </source>
</evidence>
<dbReference type="PANTHER" id="PTHR38792">
    <property type="entry name" value="BNR/ASP-BOX REPEAT DOMAIN PROTEIN (AFU_ORTHOLOGUE AFUA_7G06430)-RELATED"/>
    <property type="match status" value="1"/>
</dbReference>
<dbReference type="InterPro" id="IPR036278">
    <property type="entry name" value="Sialidase_sf"/>
</dbReference>
<name>A0A7D5P0G8_9EURY</name>
<dbReference type="EMBL" id="CP058910">
    <property type="protein sequence ID" value="QLH77597.1"/>
    <property type="molecule type" value="Genomic_DNA"/>
</dbReference>
<reference evidence="2 3" key="1">
    <citation type="submission" date="2020-07" db="EMBL/GenBank/DDBJ databases">
        <title>Halosimplex pelagicum sp. nov. and Halosimplex rubrum sp. nov., isolated from salted brown alga Laminaria, and emended description of the genus Halosimplex.</title>
        <authorList>
            <person name="Cui H."/>
        </authorList>
    </citation>
    <scope>NUCLEOTIDE SEQUENCE [LARGE SCALE GENOMIC DNA]</scope>
    <source>
        <strain evidence="2 3">R27</strain>
    </source>
</reference>
<dbReference type="KEGG" id="hrr:HZS55_09940"/>
<keyword evidence="3" id="KW-1185">Reference proteome</keyword>
<dbReference type="RefSeq" id="WP_179911522.1">
    <property type="nucleotide sequence ID" value="NZ_CP058910.1"/>
</dbReference>
<dbReference type="Gene3D" id="2.120.10.10">
    <property type="match status" value="1"/>
</dbReference>
<dbReference type="SUPFAM" id="SSF50939">
    <property type="entry name" value="Sialidases"/>
    <property type="match status" value="1"/>
</dbReference>
<sequence>MSRSRDGDALYTPPADAPGAGAMYPRVERLLHDDADGETLLATFEHYASADPDCADPFADEFDGAVPADRPYFPIYRSTDGGETWDAFSAIRDTENGWGLRYQPVLFELPEAVGPWDAGTVLAAGNSIPDDRSRTKIDVYASEDGGRSWSYVSTVAAGGRAVPQADETPVWEPELALDADRELVCYFADERHREEGYDQLVGHRRSVDGGRTWDEEVFDAAVPNGADRPGMPVVTRLPDGRYVLTFEVVGPTHEGALFVKTSPDGRDWGDPEALGSAVETAEGHRLTNGPYVTWTPAGGLDEADESGGPDGAVVASAKTLRTEDGGQAPGSGRTLLATTDFAEFADWEPVAAPLSFADEFDTGHGTVGWTTPLLPSADGSELLQLTSTHVDDGRCEIRYAAAPLELS</sequence>
<evidence type="ECO:0000256" key="1">
    <source>
        <dbReference type="SAM" id="MobiDB-lite"/>
    </source>
</evidence>
<organism evidence="2 3">
    <name type="scientific">Halosimplex rubrum</name>
    <dbReference type="NCBI Taxonomy" id="869889"/>
    <lineage>
        <taxon>Archaea</taxon>
        <taxon>Methanobacteriati</taxon>
        <taxon>Methanobacteriota</taxon>
        <taxon>Stenosarchaea group</taxon>
        <taxon>Halobacteria</taxon>
        <taxon>Halobacteriales</taxon>
        <taxon>Haloarculaceae</taxon>
        <taxon>Halosimplex</taxon>
    </lineage>
</organism>
<evidence type="ECO:0000313" key="2">
    <source>
        <dbReference type="EMBL" id="QLH77597.1"/>
    </source>
</evidence>
<dbReference type="PANTHER" id="PTHR38792:SF3">
    <property type="entry name" value="BNR_ASP-BOX REPEAT DOMAIN PROTEIN (AFU_ORTHOLOGUE AFUA_7G06430)-RELATED"/>
    <property type="match status" value="1"/>
</dbReference>
<dbReference type="AlphaFoldDB" id="A0A7D5P0G8"/>
<feature type="region of interest" description="Disordered" evidence="1">
    <location>
        <begin position="1"/>
        <end position="23"/>
    </location>
</feature>
<proteinExistence type="predicted"/>
<dbReference type="OrthoDB" id="197823at2157"/>
<dbReference type="GeneID" id="56078185"/>